<protein>
    <submittedName>
        <fullName evidence="1">Uncharacterized protein</fullName>
    </submittedName>
</protein>
<evidence type="ECO:0000313" key="1">
    <source>
        <dbReference type="EMBL" id="KAG6962497.1"/>
    </source>
</evidence>
<reference evidence="1" key="1">
    <citation type="submission" date="2021-01" db="EMBL/GenBank/DDBJ databases">
        <title>Phytophthora aleatoria, a newly-described species from Pinus radiata is distinct from Phytophthora cactorum isolates based on comparative genomics.</title>
        <authorList>
            <person name="Mcdougal R."/>
            <person name="Panda P."/>
            <person name="Williams N."/>
            <person name="Studholme D.J."/>
        </authorList>
    </citation>
    <scope>NUCLEOTIDE SEQUENCE</scope>
    <source>
        <strain evidence="1">NZFS 3830</strain>
    </source>
</reference>
<organism evidence="1 2">
    <name type="scientific">Phytophthora cactorum</name>
    <dbReference type="NCBI Taxonomy" id="29920"/>
    <lineage>
        <taxon>Eukaryota</taxon>
        <taxon>Sar</taxon>
        <taxon>Stramenopiles</taxon>
        <taxon>Oomycota</taxon>
        <taxon>Peronosporomycetes</taxon>
        <taxon>Peronosporales</taxon>
        <taxon>Peronosporaceae</taxon>
        <taxon>Phytophthora</taxon>
    </lineage>
</organism>
<dbReference type="EMBL" id="JAENGZ010000306">
    <property type="protein sequence ID" value="KAG6962497.1"/>
    <property type="molecule type" value="Genomic_DNA"/>
</dbReference>
<feature type="non-terminal residue" evidence="1">
    <location>
        <position position="1"/>
    </location>
</feature>
<gene>
    <name evidence="1" type="ORF">JG687_00007118</name>
</gene>
<dbReference type="AlphaFoldDB" id="A0A8T1UHS1"/>
<proteinExistence type="predicted"/>
<dbReference type="Proteomes" id="UP000688947">
    <property type="component" value="Unassembled WGS sequence"/>
</dbReference>
<sequence>LQRAILGPKRNLLTRAISQWRRHSNKHFESFFSVRTTEFYSNEKLQQQKGKYIYIQLATKAKIYKYTTRYSFRTNAAMIPTVTNQKLFMKKKSAVEAWGVNV</sequence>
<comment type="caution">
    <text evidence="1">The sequence shown here is derived from an EMBL/GenBank/DDBJ whole genome shotgun (WGS) entry which is preliminary data.</text>
</comment>
<name>A0A8T1UHS1_9STRA</name>
<evidence type="ECO:0000313" key="2">
    <source>
        <dbReference type="Proteomes" id="UP000688947"/>
    </source>
</evidence>
<accession>A0A8T1UHS1</accession>